<reference evidence="13" key="1">
    <citation type="journal article" date="2015" name="Nature">
        <title>Complex archaea that bridge the gap between prokaryotes and eukaryotes.</title>
        <authorList>
            <person name="Spang A."/>
            <person name="Saw J.H."/>
            <person name="Jorgensen S.L."/>
            <person name="Zaremba-Niedzwiedzka K."/>
            <person name="Martijn J."/>
            <person name="Lind A.E."/>
            <person name="van Eijk R."/>
            <person name="Schleper C."/>
            <person name="Guy L."/>
            <person name="Ettema T.J."/>
        </authorList>
    </citation>
    <scope>NUCLEOTIDE SEQUENCE</scope>
</reference>
<dbReference type="InterPro" id="IPR027939">
    <property type="entry name" value="NMT1/THI5"/>
</dbReference>
<dbReference type="Gene3D" id="3.40.190.10">
    <property type="entry name" value="Periplasmic binding protein-like II"/>
    <property type="match status" value="1"/>
</dbReference>
<dbReference type="Pfam" id="PF09084">
    <property type="entry name" value="NMT1"/>
    <property type="match status" value="1"/>
</dbReference>
<evidence type="ECO:0000256" key="5">
    <source>
        <dbReference type="ARBA" id="ARBA00022679"/>
    </source>
</evidence>
<dbReference type="GO" id="GO:0009228">
    <property type="term" value="P:thiamine biosynthetic process"/>
    <property type="evidence" value="ECO:0007669"/>
    <property type="project" value="UniProtKB-KW"/>
</dbReference>
<comment type="caution">
    <text evidence="13">The sequence shown here is derived from an EMBL/GenBank/DDBJ whole genome shotgun (WGS) entry which is preliminary data.</text>
</comment>
<keyword evidence="7" id="KW-0663">Pyridoxal phosphate</keyword>
<feature type="non-terminal residue" evidence="13">
    <location>
        <position position="1"/>
    </location>
</feature>
<comment type="similarity">
    <text evidence="3">Belongs to the NMT1/THI5 family.</text>
</comment>
<evidence type="ECO:0000259" key="12">
    <source>
        <dbReference type="Pfam" id="PF09084"/>
    </source>
</evidence>
<organism evidence="13">
    <name type="scientific">marine sediment metagenome</name>
    <dbReference type="NCBI Taxonomy" id="412755"/>
    <lineage>
        <taxon>unclassified sequences</taxon>
        <taxon>metagenomes</taxon>
        <taxon>ecological metagenomes</taxon>
    </lineage>
</organism>
<keyword evidence="9" id="KW-0408">Iron</keyword>
<dbReference type="InterPro" id="IPR015168">
    <property type="entry name" value="SsuA/THI5"/>
</dbReference>
<comment type="catalytic activity">
    <reaction evidence="11">
        <text>N(6)-(pyridoxal phosphate)-L-lysyl-[4-amino-5-hydroxymethyl-2-methylpyrimidine phosphate synthase] + L-histidyl-[4-amino-5-hydroxymethyl-2-methylpyrimidine phosphate synthase] + 2 Fe(3+) + 4 H2O = L-lysyl-[4-amino-5-hydroxymethyl-2-methylpyrimidine phosphate synthase] + (2S)-2-amino-5-hydroxy-4-oxopentanoyl-[4-amino-5-hydroxymethyl-2-methylpyrimidine phosphate synthase] + 4-amino-2-methyl-5-(phosphooxymethyl)pyrimidine + 3-oxopropanoate + 2 Fe(2+) + 2 H(+)</text>
        <dbReference type="Rhea" id="RHEA:65756"/>
        <dbReference type="Rhea" id="RHEA-COMP:16892"/>
        <dbReference type="Rhea" id="RHEA-COMP:16893"/>
        <dbReference type="Rhea" id="RHEA-COMP:16894"/>
        <dbReference type="Rhea" id="RHEA-COMP:16895"/>
        <dbReference type="ChEBI" id="CHEBI:15377"/>
        <dbReference type="ChEBI" id="CHEBI:15378"/>
        <dbReference type="ChEBI" id="CHEBI:29033"/>
        <dbReference type="ChEBI" id="CHEBI:29034"/>
        <dbReference type="ChEBI" id="CHEBI:29969"/>
        <dbReference type="ChEBI" id="CHEBI:29979"/>
        <dbReference type="ChEBI" id="CHEBI:33190"/>
        <dbReference type="ChEBI" id="CHEBI:58354"/>
        <dbReference type="ChEBI" id="CHEBI:143915"/>
        <dbReference type="ChEBI" id="CHEBI:157692"/>
    </reaction>
    <physiologicalReaction direction="left-to-right" evidence="11">
        <dbReference type="Rhea" id="RHEA:65757"/>
    </physiologicalReaction>
</comment>
<evidence type="ECO:0000256" key="1">
    <source>
        <dbReference type="ARBA" id="ARBA00003469"/>
    </source>
</evidence>
<feature type="domain" description="SsuA/THI5-like" evidence="12">
    <location>
        <begin position="2"/>
        <end position="130"/>
    </location>
</feature>
<evidence type="ECO:0000313" key="13">
    <source>
        <dbReference type="EMBL" id="KKK77471.1"/>
    </source>
</evidence>
<evidence type="ECO:0000256" key="3">
    <source>
        <dbReference type="ARBA" id="ARBA00009406"/>
    </source>
</evidence>
<dbReference type="GO" id="GO:0046872">
    <property type="term" value="F:metal ion binding"/>
    <property type="evidence" value="ECO:0007669"/>
    <property type="project" value="UniProtKB-KW"/>
</dbReference>
<dbReference type="PANTHER" id="PTHR31528:SF1">
    <property type="entry name" value="4-AMINO-5-HYDROXYMETHYL-2-METHYLPYRIMIDINE PHOSPHATE SYNTHASE THI11-RELATED"/>
    <property type="match status" value="1"/>
</dbReference>
<dbReference type="EMBL" id="LAZR01054941">
    <property type="protein sequence ID" value="KKK77471.1"/>
    <property type="molecule type" value="Genomic_DNA"/>
</dbReference>
<keyword evidence="8" id="KW-0784">Thiamine biosynthesis</keyword>
<proteinExistence type="inferred from homology"/>
<evidence type="ECO:0000256" key="8">
    <source>
        <dbReference type="ARBA" id="ARBA00022977"/>
    </source>
</evidence>
<dbReference type="PANTHER" id="PTHR31528">
    <property type="entry name" value="4-AMINO-5-HYDROXYMETHYL-2-METHYLPYRIMIDINE PHOSPHATE SYNTHASE THI11-RELATED"/>
    <property type="match status" value="1"/>
</dbReference>
<gene>
    <name evidence="13" type="ORF">LCGC14_2853310</name>
</gene>
<evidence type="ECO:0000256" key="9">
    <source>
        <dbReference type="ARBA" id="ARBA00023004"/>
    </source>
</evidence>
<comment type="function">
    <text evidence="1">Responsible for the formation of the pyrimidine heterocycle in the thiamine biosynthesis pathway. Catalyzes the formation of hydroxymethylpyrimidine phosphate (HMP-P) from histidine and pyridoxal phosphate (PLP). The protein uses PLP and the active site histidine to form HMP-P, generating an inactive enzyme. The enzyme can only undergo a single turnover, which suggests it is a suicide enzyme.</text>
</comment>
<dbReference type="SUPFAM" id="SSF53850">
    <property type="entry name" value="Periplasmic binding protein-like II"/>
    <property type="match status" value="1"/>
</dbReference>
<evidence type="ECO:0000256" key="2">
    <source>
        <dbReference type="ARBA" id="ARBA00004948"/>
    </source>
</evidence>
<sequence length="243" mass="27148">EDTPMKGPQDLAGKKISVMVAGWQVIMDPLLVELGIDPASVEYVVAGPQWGQMVAQGKADAALVWLALDVQWDAVGLKLKYWRGTDFSVLPSNVYAVRKSDLKDSAKRDAIVKFLRGSSMGLHFGRFNPQAGAQIVYDQFASIREQMTPDLALESMRQLAYSFVEGERRGLGYGAFESEGWEKFLDIIADLGQTSRRLSLDETITNDLIEEANDFDKKRVERDAKAFKLSSTWKDVKTQGPFF</sequence>
<evidence type="ECO:0000256" key="10">
    <source>
        <dbReference type="ARBA" id="ARBA00033171"/>
    </source>
</evidence>
<keyword evidence="6" id="KW-0479">Metal-binding</keyword>
<name>A0A0F9AYR1_9ZZZZ</name>
<dbReference type="AlphaFoldDB" id="A0A0F9AYR1"/>
<protein>
    <recommendedName>
        <fullName evidence="10">Thiamine pyrimidine synthase</fullName>
    </recommendedName>
</protein>
<evidence type="ECO:0000256" key="6">
    <source>
        <dbReference type="ARBA" id="ARBA00022723"/>
    </source>
</evidence>
<accession>A0A0F9AYR1</accession>
<dbReference type="GO" id="GO:0016740">
    <property type="term" value="F:transferase activity"/>
    <property type="evidence" value="ECO:0007669"/>
    <property type="project" value="UniProtKB-KW"/>
</dbReference>
<evidence type="ECO:0000256" key="7">
    <source>
        <dbReference type="ARBA" id="ARBA00022898"/>
    </source>
</evidence>
<evidence type="ECO:0000256" key="11">
    <source>
        <dbReference type="ARBA" id="ARBA00048179"/>
    </source>
</evidence>
<keyword evidence="5" id="KW-0808">Transferase</keyword>
<comment type="pathway">
    <text evidence="2">Cofactor biosynthesis; thiamine diphosphate biosynthesis.</text>
</comment>
<comment type="subunit">
    <text evidence="4">Homodimer.</text>
</comment>
<evidence type="ECO:0000256" key="4">
    <source>
        <dbReference type="ARBA" id="ARBA00011738"/>
    </source>
</evidence>